<dbReference type="AlphaFoldDB" id="A0AA39F063"/>
<dbReference type="GO" id="GO:0034039">
    <property type="term" value="F:8-oxo-7,8-dihydroguanine DNA N-glycosylase activity"/>
    <property type="evidence" value="ECO:0007669"/>
    <property type="project" value="TreeGrafter"/>
</dbReference>
<gene>
    <name evidence="14" type="ORF">PV328_008078</name>
</gene>
<comment type="similarity">
    <text evidence="2">Belongs to the type-1 OGG1 family.</text>
</comment>
<dbReference type="EMBL" id="JAQQBS010001423">
    <property type="protein sequence ID" value="KAK0160694.1"/>
    <property type="molecule type" value="Genomic_DNA"/>
</dbReference>
<evidence type="ECO:0000256" key="1">
    <source>
        <dbReference type="ARBA" id="ARBA00004123"/>
    </source>
</evidence>
<dbReference type="Pfam" id="PF00730">
    <property type="entry name" value="HhH-GPD"/>
    <property type="match status" value="1"/>
</dbReference>
<protein>
    <recommendedName>
        <fullName evidence="12">N-glycosylase/DNA lyase</fullName>
        <ecNumber evidence="3">4.2.99.18</ecNumber>
    </recommendedName>
</protein>
<dbReference type="Pfam" id="PF07934">
    <property type="entry name" value="OGG_N"/>
    <property type="match status" value="1"/>
</dbReference>
<accession>A0AA39F063</accession>
<keyword evidence="6" id="KW-0234">DNA repair</keyword>
<evidence type="ECO:0000256" key="2">
    <source>
        <dbReference type="ARBA" id="ARBA00010679"/>
    </source>
</evidence>
<sequence length="351" mass="40513">MYKNLIINENLCLITKLCKHNLHSNNIMAPIIGKIACKKIELDLGVTLKGGQSFRWSAIENDTKYRGVFAGEVWTLHQDDNYISYTAHNSTFDSVNKCEAELRKYFNLHISLEENLEQWSKCDLHFKKFTNIVKGVRILNQDVIENLFSFICSANNNITRITSMVDKLCRHFGKKICQVDQQWYYDFPTIESLAKKNVQSILTKEGFGYRAPYIHNSAKMLIELGGRKWLEELFKESNTDYEIARQKIQVLPGIGPKVADCICLMSLGYLEAIPVDTHIYQVARETYLPDIKEVKSVTPAIYQIVNSHLREIWGPLAGWAQAVVFCTRLKDNLNKKKTENIENKPRKKIKK</sequence>
<keyword evidence="9" id="KW-0511">Multifunctional enzyme</keyword>
<dbReference type="CDD" id="cd00056">
    <property type="entry name" value="ENDO3c"/>
    <property type="match status" value="1"/>
</dbReference>
<evidence type="ECO:0000313" key="15">
    <source>
        <dbReference type="Proteomes" id="UP001168990"/>
    </source>
</evidence>
<keyword evidence="4" id="KW-0227">DNA damage</keyword>
<dbReference type="GO" id="GO:0003684">
    <property type="term" value="F:damaged DNA binding"/>
    <property type="evidence" value="ECO:0007669"/>
    <property type="project" value="InterPro"/>
</dbReference>
<dbReference type="GO" id="GO:0005634">
    <property type="term" value="C:nucleus"/>
    <property type="evidence" value="ECO:0007669"/>
    <property type="project" value="UniProtKB-SubCell"/>
</dbReference>
<dbReference type="FunFam" id="1.10.1670.10:FF:000005">
    <property type="entry name" value="N-glycosylase/DNA lyase OGG1"/>
    <property type="match status" value="1"/>
</dbReference>
<dbReference type="GO" id="GO:0006289">
    <property type="term" value="P:nucleotide-excision repair"/>
    <property type="evidence" value="ECO:0007669"/>
    <property type="project" value="InterPro"/>
</dbReference>
<dbReference type="GO" id="GO:0140078">
    <property type="term" value="F:class I DNA-(apurinic or apyrimidinic site) endonuclease activity"/>
    <property type="evidence" value="ECO:0007669"/>
    <property type="project" value="UniProtKB-EC"/>
</dbReference>
<evidence type="ECO:0000256" key="12">
    <source>
        <dbReference type="ARBA" id="ARBA00073127"/>
    </source>
</evidence>
<feature type="domain" description="HhH-GPD" evidence="13">
    <location>
        <begin position="152"/>
        <end position="322"/>
    </location>
</feature>
<keyword evidence="8" id="KW-0539">Nucleus</keyword>
<dbReference type="PANTHER" id="PTHR10242">
    <property type="entry name" value="8-OXOGUANINE DNA GLYCOSYLASE"/>
    <property type="match status" value="1"/>
</dbReference>
<dbReference type="PANTHER" id="PTHR10242:SF2">
    <property type="entry name" value="N-GLYCOSYLASE_DNA LYASE"/>
    <property type="match status" value="1"/>
</dbReference>
<dbReference type="InterPro" id="IPR012904">
    <property type="entry name" value="OGG_N"/>
</dbReference>
<evidence type="ECO:0000256" key="7">
    <source>
        <dbReference type="ARBA" id="ARBA00023239"/>
    </source>
</evidence>
<dbReference type="InterPro" id="IPR052054">
    <property type="entry name" value="Oxidative_DNA_repair_enzyme"/>
</dbReference>
<comment type="caution">
    <text evidence="14">The sequence shown here is derived from an EMBL/GenBank/DDBJ whole genome shotgun (WGS) entry which is preliminary data.</text>
</comment>
<dbReference type="Gene3D" id="1.10.1670.10">
    <property type="entry name" value="Helix-hairpin-Helix base-excision DNA repair enzymes (C-terminal)"/>
    <property type="match status" value="1"/>
</dbReference>
<evidence type="ECO:0000256" key="8">
    <source>
        <dbReference type="ARBA" id="ARBA00023242"/>
    </source>
</evidence>
<dbReference type="InterPro" id="IPR023170">
    <property type="entry name" value="HhH_base_excis_C"/>
</dbReference>
<name>A0AA39F063_9HYME</name>
<reference evidence="14" key="1">
    <citation type="journal article" date="2023" name="bioRxiv">
        <title>Scaffold-level genome assemblies of two parasitoid biocontrol wasps reveal the parthenogenesis mechanism and an associated novel virus.</title>
        <authorList>
            <person name="Inwood S."/>
            <person name="Skelly J."/>
            <person name="Guhlin J."/>
            <person name="Harrop T."/>
            <person name="Goldson S."/>
            <person name="Dearden P."/>
        </authorList>
    </citation>
    <scope>NUCLEOTIDE SEQUENCE</scope>
    <source>
        <strain evidence="14">Irish</strain>
        <tissue evidence="14">Whole body</tissue>
    </source>
</reference>
<dbReference type="Gene3D" id="3.30.310.40">
    <property type="match status" value="1"/>
</dbReference>
<dbReference type="Gene3D" id="1.10.340.30">
    <property type="entry name" value="Hypothetical protein, domain 2"/>
    <property type="match status" value="1"/>
</dbReference>
<evidence type="ECO:0000256" key="9">
    <source>
        <dbReference type="ARBA" id="ARBA00023268"/>
    </source>
</evidence>
<dbReference type="SUPFAM" id="SSF55945">
    <property type="entry name" value="TATA-box binding protein-like"/>
    <property type="match status" value="1"/>
</dbReference>
<dbReference type="SUPFAM" id="SSF48150">
    <property type="entry name" value="DNA-glycosylase"/>
    <property type="match status" value="1"/>
</dbReference>
<evidence type="ECO:0000313" key="14">
    <source>
        <dbReference type="EMBL" id="KAK0160694.1"/>
    </source>
</evidence>
<reference evidence="14" key="2">
    <citation type="submission" date="2023-03" db="EMBL/GenBank/DDBJ databases">
        <authorList>
            <person name="Inwood S.N."/>
            <person name="Skelly J.G."/>
            <person name="Guhlin J."/>
            <person name="Harrop T.W.R."/>
            <person name="Goldson S.G."/>
            <person name="Dearden P.K."/>
        </authorList>
    </citation>
    <scope>NUCLEOTIDE SEQUENCE</scope>
    <source>
        <strain evidence="14">Irish</strain>
        <tissue evidence="14">Whole body</tissue>
    </source>
</reference>
<dbReference type="GO" id="GO:0006285">
    <property type="term" value="P:base-excision repair, AP site formation"/>
    <property type="evidence" value="ECO:0007669"/>
    <property type="project" value="TreeGrafter"/>
</dbReference>
<evidence type="ECO:0000256" key="3">
    <source>
        <dbReference type="ARBA" id="ARBA00012720"/>
    </source>
</evidence>
<keyword evidence="7" id="KW-0456">Lyase</keyword>
<comment type="catalytic activity">
    <reaction evidence="11">
        <text>2'-deoxyribonucleotide-(2'-deoxyribose 5'-phosphate)-2'-deoxyribonucleotide-DNA = a 3'-end 2'-deoxyribonucleotide-(2,3-dehydro-2,3-deoxyribose 5'-phosphate)-DNA + a 5'-end 5'-phospho-2'-deoxyribonucleoside-DNA + H(+)</text>
        <dbReference type="Rhea" id="RHEA:66592"/>
        <dbReference type="Rhea" id="RHEA-COMP:13180"/>
        <dbReference type="Rhea" id="RHEA-COMP:16897"/>
        <dbReference type="Rhea" id="RHEA-COMP:17067"/>
        <dbReference type="ChEBI" id="CHEBI:15378"/>
        <dbReference type="ChEBI" id="CHEBI:136412"/>
        <dbReference type="ChEBI" id="CHEBI:157695"/>
        <dbReference type="ChEBI" id="CHEBI:167181"/>
        <dbReference type="EC" id="4.2.99.18"/>
    </reaction>
</comment>
<dbReference type="InterPro" id="IPR011257">
    <property type="entry name" value="DNA_glycosylase"/>
</dbReference>
<comment type="subcellular location">
    <subcellularLocation>
        <location evidence="1">Nucleus</location>
    </subcellularLocation>
</comment>
<evidence type="ECO:0000256" key="6">
    <source>
        <dbReference type="ARBA" id="ARBA00023204"/>
    </source>
</evidence>
<dbReference type="SMART" id="SM00478">
    <property type="entry name" value="ENDO3c"/>
    <property type="match status" value="1"/>
</dbReference>
<keyword evidence="10" id="KW-0326">Glycosidase</keyword>
<dbReference type="Proteomes" id="UP001168990">
    <property type="component" value="Unassembled WGS sequence"/>
</dbReference>
<evidence type="ECO:0000256" key="10">
    <source>
        <dbReference type="ARBA" id="ARBA00023295"/>
    </source>
</evidence>
<evidence type="ECO:0000256" key="5">
    <source>
        <dbReference type="ARBA" id="ARBA00022801"/>
    </source>
</evidence>
<keyword evidence="15" id="KW-1185">Reference proteome</keyword>
<keyword evidence="5" id="KW-0378">Hydrolase</keyword>
<organism evidence="14 15">
    <name type="scientific">Microctonus aethiopoides</name>
    <dbReference type="NCBI Taxonomy" id="144406"/>
    <lineage>
        <taxon>Eukaryota</taxon>
        <taxon>Metazoa</taxon>
        <taxon>Ecdysozoa</taxon>
        <taxon>Arthropoda</taxon>
        <taxon>Hexapoda</taxon>
        <taxon>Insecta</taxon>
        <taxon>Pterygota</taxon>
        <taxon>Neoptera</taxon>
        <taxon>Endopterygota</taxon>
        <taxon>Hymenoptera</taxon>
        <taxon>Apocrita</taxon>
        <taxon>Ichneumonoidea</taxon>
        <taxon>Braconidae</taxon>
        <taxon>Euphorinae</taxon>
        <taxon>Microctonus</taxon>
    </lineage>
</organism>
<dbReference type="EC" id="4.2.99.18" evidence="3"/>
<evidence type="ECO:0000256" key="11">
    <source>
        <dbReference type="ARBA" id="ARBA00044632"/>
    </source>
</evidence>
<proteinExistence type="inferred from homology"/>
<evidence type="ECO:0000259" key="13">
    <source>
        <dbReference type="SMART" id="SM00478"/>
    </source>
</evidence>
<dbReference type="InterPro" id="IPR003265">
    <property type="entry name" value="HhH-GPD_domain"/>
</dbReference>
<evidence type="ECO:0000256" key="4">
    <source>
        <dbReference type="ARBA" id="ARBA00022763"/>
    </source>
</evidence>